<sequence>MMQSLRTRLLGWLLVPVGLFVIVTGSMAYDAARETAGLLQDNALLASARIIAEEVDWENGVLVARIPPAALEMFESPDQDQVFYRIVKGRTGLLGGNPELALPAPTPPGPAFYDTTLDGRPIRAVAYERELYDSGATERVTVIVGKTQASYRVMIGNLWRPQLVRQGLMLALVAALVLLGLTFELGPLIRLKDDVADRDALQLVPVRIGRLPSELRPVVDAINQCVARLKLHATTQRKFIADAAHQLRTPLALLGAQIECARPCVHCGPLLTDALAGIRRSSGKMTEMTNQLLLLAQAESSSPAHTPVRVDMVTVVSCVLEELVVAGQRRRIDLGAELAGMANVPGSATLLMALVTNLVDNAIRYTQEGGRVTATCREEGDEVVLQVIDNGPGIPTEARAHVFERFYRGATGADGTGLGLSIVREIAHSHGGTVALSPHSGHVGLVVTVRLPKWRD</sequence>
<dbReference type="SUPFAM" id="SSF47384">
    <property type="entry name" value="Homodimeric domain of signal transducing histidine kinase"/>
    <property type="match status" value="1"/>
</dbReference>
<dbReference type="InterPro" id="IPR005467">
    <property type="entry name" value="His_kinase_dom"/>
</dbReference>
<dbReference type="InterPro" id="IPR004358">
    <property type="entry name" value="Sig_transdc_His_kin-like_C"/>
</dbReference>
<comment type="catalytic activity">
    <reaction evidence="1">
        <text>ATP + protein L-histidine = ADP + protein N-phospho-L-histidine.</text>
        <dbReference type="EC" id="2.7.13.3"/>
    </reaction>
</comment>
<comment type="caution">
    <text evidence="11">The sequence shown here is derived from an EMBL/GenBank/DDBJ whole genome shotgun (WGS) entry which is preliminary data.</text>
</comment>
<dbReference type="Pfam" id="PF00512">
    <property type="entry name" value="HisKA"/>
    <property type="match status" value="1"/>
</dbReference>
<dbReference type="RefSeq" id="WP_134462601.1">
    <property type="nucleotide sequence ID" value="NZ_JBHMFL010000146.1"/>
</dbReference>
<keyword evidence="4" id="KW-0597">Phosphoprotein</keyword>
<dbReference type="Pfam" id="PF02518">
    <property type="entry name" value="HATPase_c"/>
    <property type="match status" value="1"/>
</dbReference>
<evidence type="ECO:0000256" key="3">
    <source>
        <dbReference type="ARBA" id="ARBA00012438"/>
    </source>
</evidence>
<keyword evidence="5" id="KW-0808">Transferase</keyword>
<evidence type="ECO:0000256" key="7">
    <source>
        <dbReference type="ARBA" id="ARBA00022777"/>
    </source>
</evidence>
<dbReference type="InterPro" id="IPR013727">
    <property type="entry name" value="2CSK_N"/>
</dbReference>
<dbReference type="PROSITE" id="PS50109">
    <property type="entry name" value="HIS_KIN"/>
    <property type="match status" value="1"/>
</dbReference>
<evidence type="ECO:0000256" key="8">
    <source>
        <dbReference type="ARBA" id="ARBA00022989"/>
    </source>
</evidence>
<dbReference type="EMBL" id="SNVI01000002">
    <property type="protein sequence ID" value="TFE40461.1"/>
    <property type="molecule type" value="Genomic_DNA"/>
</dbReference>
<name>A0A4Y8MSM1_9BURK</name>
<evidence type="ECO:0000256" key="6">
    <source>
        <dbReference type="ARBA" id="ARBA00022692"/>
    </source>
</evidence>
<keyword evidence="7 11" id="KW-0418">Kinase</keyword>
<evidence type="ECO:0000259" key="10">
    <source>
        <dbReference type="PROSITE" id="PS50109"/>
    </source>
</evidence>
<feature type="domain" description="Histidine kinase" evidence="10">
    <location>
        <begin position="242"/>
        <end position="455"/>
    </location>
</feature>
<dbReference type="InterPro" id="IPR036097">
    <property type="entry name" value="HisK_dim/P_sf"/>
</dbReference>
<dbReference type="SMART" id="SM00387">
    <property type="entry name" value="HATPase_c"/>
    <property type="match status" value="1"/>
</dbReference>
<protein>
    <recommendedName>
        <fullName evidence="3">histidine kinase</fullName>
        <ecNumber evidence="3">2.7.13.3</ecNumber>
    </recommendedName>
</protein>
<dbReference type="SMART" id="SM00388">
    <property type="entry name" value="HisKA"/>
    <property type="match status" value="1"/>
</dbReference>
<dbReference type="GO" id="GO:0000155">
    <property type="term" value="F:phosphorelay sensor kinase activity"/>
    <property type="evidence" value="ECO:0007669"/>
    <property type="project" value="InterPro"/>
</dbReference>
<dbReference type="GO" id="GO:0005886">
    <property type="term" value="C:plasma membrane"/>
    <property type="evidence" value="ECO:0007669"/>
    <property type="project" value="TreeGrafter"/>
</dbReference>
<evidence type="ECO:0000256" key="2">
    <source>
        <dbReference type="ARBA" id="ARBA00004370"/>
    </source>
</evidence>
<dbReference type="EC" id="2.7.13.3" evidence="3"/>
<reference evidence="11 12" key="1">
    <citation type="submission" date="2019-03" db="EMBL/GenBank/DDBJ databases">
        <title>Complete Genome Sequence of Paraburkholderia dipogonis ICMP 19430T, a Nitrogen-fixing Symbiont of the South African Invasive Legume Dipogon lignosus in New Zealand.</title>
        <authorList>
            <person name="De Meyer S.E."/>
        </authorList>
    </citation>
    <scope>NUCLEOTIDE SEQUENCE [LARGE SCALE GENOMIC DNA]</scope>
    <source>
        <strain evidence="11 12">ICMP 19430</strain>
    </source>
</reference>
<comment type="subcellular location">
    <subcellularLocation>
        <location evidence="2">Membrane</location>
    </subcellularLocation>
</comment>
<dbReference type="InterPro" id="IPR050428">
    <property type="entry name" value="TCS_sensor_his_kinase"/>
</dbReference>
<evidence type="ECO:0000313" key="11">
    <source>
        <dbReference type="EMBL" id="TFE40461.1"/>
    </source>
</evidence>
<dbReference type="CDD" id="cd00082">
    <property type="entry name" value="HisKA"/>
    <property type="match status" value="1"/>
</dbReference>
<dbReference type="PRINTS" id="PR00344">
    <property type="entry name" value="BCTRLSENSOR"/>
</dbReference>
<accession>A0A4Y8MSM1</accession>
<evidence type="ECO:0000256" key="5">
    <source>
        <dbReference type="ARBA" id="ARBA00022679"/>
    </source>
</evidence>
<dbReference type="Gene3D" id="3.30.565.10">
    <property type="entry name" value="Histidine kinase-like ATPase, C-terminal domain"/>
    <property type="match status" value="1"/>
</dbReference>
<keyword evidence="9" id="KW-0472">Membrane</keyword>
<dbReference type="PANTHER" id="PTHR45436">
    <property type="entry name" value="SENSOR HISTIDINE KINASE YKOH"/>
    <property type="match status" value="1"/>
</dbReference>
<organism evidence="11 12">
    <name type="scientific">Paraburkholderia dipogonis</name>
    <dbReference type="NCBI Taxonomy" id="1211383"/>
    <lineage>
        <taxon>Bacteria</taxon>
        <taxon>Pseudomonadati</taxon>
        <taxon>Pseudomonadota</taxon>
        <taxon>Betaproteobacteria</taxon>
        <taxon>Burkholderiales</taxon>
        <taxon>Burkholderiaceae</taxon>
        <taxon>Paraburkholderia</taxon>
    </lineage>
</organism>
<dbReference type="SUPFAM" id="SSF55874">
    <property type="entry name" value="ATPase domain of HSP90 chaperone/DNA topoisomerase II/histidine kinase"/>
    <property type="match status" value="1"/>
</dbReference>
<proteinExistence type="predicted"/>
<keyword evidence="6" id="KW-0812">Transmembrane</keyword>
<dbReference type="InterPro" id="IPR003594">
    <property type="entry name" value="HATPase_dom"/>
</dbReference>
<dbReference type="AlphaFoldDB" id="A0A4Y8MSM1"/>
<dbReference type="Pfam" id="PF08521">
    <property type="entry name" value="2CSK_N"/>
    <property type="match status" value="1"/>
</dbReference>
<dbReference type="GeneID" id="97306661"/>
<dbReference type="CDD" id="cd00075">
    <property type="entry name" value="HATPase"/>
    <property type="match status" value="1"/>
</dbReference>
<evidence type="ECO:0000256" key="4">
    <source>
        <dbReference type="ARBA" id="ARBA00022553"/>
    </source>
</evidence>
<evidence type="ECO:0000256" key="1">
    <source>
        <dbReference type="ARBA" id="ARBA00000085"/>
    </source>
</evidence>
<evidence type="ECO:0000313" key="12">
    <source>
        <dbReference type="Proteomes" id="UP000297385"/>
    </source>
</evidence>
<gene>
    <name evidence="11" type="ORF">E2553_27310</name>
</gene>
<dbReference type="InterPro" id="IPR003661">
    <property type="entry name" value="HisK_dim/P_dom"/>
</dbReference>
<keyword evidence="8" id="KW-1133">Transmembrane helix</keyword>
<evidence type="ECO:0000256" key="9">
    <source>
        <dbReference type="ARBA" id="ARBA00023136"/>
    </source>
</evidence>
<dbReference type="InterPro" id="IPR036890">
    <property type="entry name" value="HATPase_C_sf"/>
</dbReference>
<dbReference type="PANTHER" id="PTHR45436:SF1">
    <property type="entry name" value="SENSOR PROTEIN QSEC"/>
    <property type="match status" value="1"/>
</dbReference>
<dbReference type="Proteomes" id="UP000297385">
    <property type="component" value="Unassembled WGS sequence"/>
</dbReference>
<dbReference type="Gene3D" id="1.10.287.130">
    <property type="match status" value="1"/>
</dbReference>